<dbReference type="AlphaFoldDB" id="A0A7W2KH87"/>
<dbReference type="SUPFAM" id="SSF53098">
    <property type="entry name" value="Ribonuclease H-like"/>
    <property type="match status" value="1"/>
</dbReference>
<dbReference type="InterPro" id="IPR012337">
    <property type="entry name" value="RNaseH-like_sf"/>
</dbReference>
<evidence type="ECO:0000256" key="1">
    <source>
        <dbReference type="SAM" id="MobiDB-lite"/>
    </source>
</evidence>
<evidence type="ECO:0000259" key="2">
    <source>
        <dbReference type="PROSITE" id="PS50994"/>
    </source>
</evidence>
<sequence length="633" mass="72308">MELIPGESVFLKERKGFFIVLRYNAESDKYIVQSSDTLEGPWEVDRDSVLKVSLDITERMRSEALAIDTERREKAEELQPSSRYTDDQILIARKRERIIKPLYEAKEITKADKVWAMEKLDIKLTVLNELLAKYRKWPHWESLVPGRPGRPKGVNQFSQEVQDVMVEASKKDAVGPGKTVQAMINGARARLLELNIDDAPSASTMRRWYEQHVSAREEATKDMGSKFARDKYNSYELGVHTTHALQLIHADNSPLDCHAVDPDTGKWLGRPNLTMIVDDHTSSYLGFALSFRAPSRNTLADAMLMAIQPKDALLEEFGLKREFVWMQYGAGEVYRVDGGGDLNAKTVLAGLDKHGIIPQRRKRPQSGGKVERAFGKINPLFMQRLHGAIASNRKMVRGENPQSMAKYSIQDLFILIITEICVWHEYSGSARLTPNQRWLESFGIRDGVISIPRTLHNPKQFWIDILHERNPRVRREGILTIELLYEAGPYKNQVGQPVRIKIDHNNIHHAWVEFKGQWEEIRLINKDIKKIPKTMWEWDIKRKFGQPKNQLTIQGLLYLNAQRRLMGTLITDQHLKRLEQSRELQERSLNALSPDLIADSVDSTSTATASTPDERSAPAPRGPAPPMMGDDDL</sequence>
<name>A0A7W2KH87_9PSED</name>
<protein>
    <submittedName>
        <fullName evidence="3">Integrase</fullName>
    </submittedName>
</protein>
<organism evidence="3 4">
    <name type="scientific">Pseudomonas juntendi</name>
    <dbReference type="NCBI Taxonomy" id="2666183"/>
    <lineage>
        <taxon>Bacteria</taxon>
        <taxon>Pseudomonadati</taxon>
        <taxon>Pseudomonadota</taxon>
        <taxon>Gammaproteobacteria</taxon>
        <taxon>Pseudomonadales</taxon>
        <taxon>Pseudomonadaceae</taxon>
        <taxon>Pseudomonas</taxon>
    </lineage>
</organism>
<accession>A0A7W2KH87</accession>
<proteinExistence type="predicted"/>
<comment type="caution">
    <text evidence="3">The sequence shown here is derived from an EMBL/GenBank/DDBJ whole genome shotgun (WGS) entry which is preliminary data.</text>
</comment>
<gene>
    <name evidence="3" type="ORF">H4C80_15315</name>
</gene>
<dbReference type="GO" id="GO:0003676">
    <property type="term" value="F:nucleic acid binding"/>
    <property type="evidence" value="ECO:0007669"/>
    <property type="project" value="InterPro"/>
</dbReference>
<dbReference type="Gene3D" id="3.30.420.10">
    <property type="entry name" value="Ribonuclease H-like superfamily/Ribonuclease H"/>
    <property type="match status" value="1"/>
</dbReference>
<dbReference type="Proteomes" id="UP000545074">
    <property type="component" value="Unassembled WGS sequence"/>
</dbReference>
<feature type="region of interest" description="Disordered" evidence="1">
    <location>
        <begin position="595"/>
        <end position="633"/>
    </location>
</feature>
<evidence type="ECO:0000313" key="4">
    <source>
        <dbReference type="Proteomes" id="UP000545074"/>
    </source>
</evidence>
<dbReference type="InterPro" id="IPR036397">
    <property type="entry name" value="RNaseH_sf"/>
</dbReference>
<feature type="compositionally biased region" description="Low complexity" evidence="1">
    <location>
        <begin position="598"/>
        <end position="611"/>
    </location>
</feature>
<reference evidence="3 4" key="1">
    <citation type="submission" date="2020-07" db="EMBL/GenBank/DDBJ databases">
        <title>Diversity of carbapenemase encoding genes among Pseudomonas putida group clinical isolates in a tertiary Brazilian hospital.</title>
        <authorList>
            <person name="Alberto-Lei F."/>
            <person name="Nodari C.S."/>
            <person name="Streling A.P."/>
            <person name="Paulino J.T."/>
            <person name="Bessa-Neto F.O."/>
            <person name="Cayo R."/>
            <person name="Gales A.C."/>
        </authorList>
    </citation>
    <scope>NUCLEOTIDE SEQUENCE [LARGE SCALE GENOMIC DNA]</scope>
    <source>
        <strain evidence="3 4">12815</strain>
    </source>
</reference>
<evidence type="ECO:0000313" key="3">
    <source>
        <dbReference type="EMBL" id="MBA6098491.1"/>
    </source>
</evidence>
<dbReference type="GO" id="GO:0015074">
    <property type="term" value="P:DNA integration"/>
    <property type="evidence" value="ECO:0007669"/>
    <property type="project" value="InterPro"/>
</dbReference>
<feature type="domain" description="Integrase catalytic" evidence="2">
    <location>
        <begin position="239"/>
        <end position="442"/>
    </location>
</feature>
<dbReference type="EMBL" id="JACGCX010000009">
    <property type="protein sequence ID" value="MBA6098491.1"/>
    <property type="molecule type" value="Genomic_DNA"/>
</dbReference>
<dbReference type="PROSITE" id="PS50994">
    <property type="entry name" value="INTEGRASE"/>
    <property type="match status" value="1"/>
</dbReference>
<dbReference type="InterPro" id="IPR001584">
    <property type="entry name" value="Integrase_cat-core"/>
</dbReference>